<dbReference type="Gene3D" id="2.40.30.10">
    <property type="entry name" value="Translation factors"/>
    <property type="match status" value="2"/>
</dbReference>
<dbReference type="NCBIfam" id="NF009372">
    <property type="entry name" value="PRK12735.1"/>
    <property type="match status" value="1"/>
</dbReference>
<keyword evidence="6" id="KW-0809">Transit peptide</keyword>
<feature type="domain" description="Tr-type G" evidence="10">
    <location>
        <begin position="52"/>
        <end position="248"/>
    </location>
</feature>
<keyword evidence="5" id="KW-0648">Protein biosynthesis</keyword>
<dbReference type="SUPFAM" id="SSF50465">
    <property type="entry name" value="EF-Tu/eEF-1alpha/eIF2-gamma C-terminal domain"/>
    <property type="match status" value="1"/>
</dbReference>
<evidence type="ECO:0000256" key="9">
    <source>
        <dbReference type="RuleBase" id="RU000325"/>
    </source>
</evidence>
<dbReference type="FunFam" id="3.40.50.300:FF:000003">
    <property type="entry name" value="Elongation factor Tu"/>
    <property type="match status" value="1"/>
</dbReference>
<dbReference type="CDD" id="cd01884">
    <property type="entry name" value="EF_Tu"/>
    <property type="match status" value="1"/>
</dbReference>
<dbReference type="Pfam" id="PF00009">
    <property type="entry name" value="GTP_EFTU"/>
    <property type="match status" value="1"/>
</dbReference>
<evidence type="ECO:0000256" key="1">
    <source>
        <dbReference type="ARBA" id="ARBA00004173"/>
    </source>
</evidence>
<sequence length="458" mass="50332">MSLFAQTLLRSSRVALKRGSNANPLRQALGVKGAVKYAAVCRNYATAFERSKPHVNIGTIGHVDHGKTTLTAAITKRQAEKGMANFLAYGAIDKAPEERKRGITISTAHIEYQTEARHYAHVDCPGHADYIKNMITGAASMDGAIIVVAASDGQMPQTREHLLLARQVGVQRIVVFVNKVDAIEDKEMLELVEMEMRELLTTYGFEGDDTPIILGSALCALEGRQPDLGEQKIDELLKAVDEWIPTPDRDHEKPFLMSIEDVFSIPGRGTVASGRVERGVLKKDSEVELVGKNSVPIKTKVTDIETFKKSCDQSIAGDNSGLLLRGVKREDVKRGMIIAKPGTVKAHSKFLASMYVLTKDEGGRHTGFHNNYRPQVYLRTADEAAAINWPEGSDGLKEDRMVMPGDNVEMECILHHPIAIETGQRFNVREGGRTVATGLITRLIETKDGASGFKDMKK</sequence>
<keyword evidence="12" id="KW-1185">Reference proteome</keyword>
<dbReference type="InterPro" id="IPR041709">
    <property type="entry name" value="EF-Tu_GTP-bd"/>
</dbReference>
<dbReference type="NCBIfam" id="NF009373">
    <property type="entry name" value="PRK12736.1"/>
    <property type="match status" value="1"/>
</dbReference>
<gene>
    <name evidence="11" type="ORF">EJ08DRAFT_634964</name>
</gene>
<protein>
    <recommendedName>
        <fullName evidence="9">Elongation factor Tu</fullName>
    </recommendedName>
</protein>
<dbReference type="InterPro" id="IPR009001">
    <property type="entry name" value="Transl_elong_EF1A/Init_IF2_C"/>
</dbReference>
<evidence type="ECO:0000313" key="12">
    <source>
        <dbReference type="Proteomes" id="UP000800235"/>
    </source>
</evidence>
<evidence type="ECO:0000256" key="3">
    <source>
        <dbReference type="ARBA" id="ARBA00022741"/>
    </source>
</evidence>
<dbReference type="InterPro" id="IPR004541">
    <property type="entry name" value="Transl_elong_EFTu/EF1A_bac/org"/>
</dbReference>
<proteinExistence type="inferred from homology"/>
<dbReference type="EMBL" id="MU007044">
    <property type="protein sequence ID" value="KAF2429792.1"/>
    <property type="molecule type" value="Genomic_DNA"/>
</dbReference>
<evidence type="ECO:0000256" key="8">
    <source>
        <dbReference type="ARBA" id="ARBA00023134"/>
    </source>
</evidence>
<dbReference type="HAMAP" id="MF_00118_B">
    <property type="entry name" value="EF_Tu_B"/>
    <property type="match status" value="1"/>
</dbReference>
<comment type="similarity">
    <text evidence="2 9">Belongs to the TRAFAC class translation factor GTPase superfamily. Classic translation factor GTPase family. EF-Tu/EF-1A subfamily.</text>
</comment>
<dbReference type="PROSITE" id="PS00301">
    <property type="entry name" value="G_TR_1"/>
    <property type="match status" value="1"/>
</dbReference>
<dbReference type="Gene3D" id="3.40.50.300">
    <property type="entry name" value="P-loop containing nucleotide triphosphate hydrolases"/>
    <property type="match status" value="1"/>
</dbReference>
<dbReference type="GO" id="GO:0003746">
    <property type="term" value="F:translation elongation factor activity"/>
    <property type="evidence" value="ECO:0007669"/>
    <property type="project" value="UniProtKB-UniRule"/>
</dbReference>
<name>A0A9P4NQH9_9PEZI</name>
<dbReference type="Proteomes" id="UP000800235">
    <property type="component" value="Unassembled WGS sequence"/>
</dbReference>
<dbReference type="PANTHER" id="PTHR43721:SF36">
    <property type="entry name" value="ELONGATION FACTOR TU, MITOCHONDRIAL"/>
    <property type="match status" value="1"/>
</dbReference>
<dbReference type="AlphaFoldDB" id="A0A9P4NQH9"/>
<dbReference type="InterPro" id="IPR004160">
    <property type="entry name" value="Transl_elong_EFTu/EF1A_C"/>
</dbReference>
<accession>A0A9P4NQH9</accession>
<dbReference type="InterPro" id="IPR031157">
    <property type="entry name" value="G_TR_CS"/>
</dbReference>
<dbReference type="InterPro" id="IPR027417">
    <property type="entry name" value="P-loop_NTPase"/>
</dbReference>
<dbReference type="PROSITE" id="PS51722">
    <property type="entry name" value="G_TR_2"/>
    <property type="match status" value="1"/>
</dbReference>
<evidence type="ECO:0000259" key="10">
    <source>
        <dbReference type="PROSITE" id="PS51722"/>
    </source>
</evidence>
<dbReference type="InterPro" id="IPR005225">
    <property type="entry name" value="Small_GTP-bd"/>
</dbReference>
<dbReference type="GO" id="GO:0005525">
    <property type="term" value="F:GTP binding"/>
    <property type="evidence" value="ECO:0007669"/>
    <property type="project" value="UniProtKB-UniRule"/>
</dbReference>
<dbReference type="GO" id="GO:0070125">
    <property type="term" value="P:mitochondrial translational elongation"/>
    <property type="evidence" value="ECO:0007669"/>
    <property type="project" value="TreeGrafter"/>
</dbReference>
<dbReference type="InterPro" id="IPR009000">
    <property type="entry name" value="Transl_B-barrel_sf"/>
</dbReference>
<dbReference type="InterPro" id="IPR004161">
    <property type="entry name" value="EFTu-like_2"/>
</dbReference>
<dbReference type="FunFam" id="2.40.30.10:FF:000001">
    <property type="entry name" value="Elongation factor Tu"/>
    <property type="match status" value="1"/>
</dbReference>
<dbReference type="CDD" id="cd03707">
    <property type="entry name" value="EFTU_III"/>
    <property type="match status" value="1"/>
</dbReference>
<dbReference type="SUPFAM" id="SSF50447">
    <property type="entry name" value="Translation proteins"/>
    <property type="match status" value="1"/>
</dbReference>
<evidence type="ECO:0000256" key="2">
    <source>
        <dbReference type="ARBA" id="ARBA00007249"/>
    </source>
</evidence>
<organism evidence="11 12">
    <name type="scientific">Tothia fuscella</name>
    <dbReference type="NCBI Taxonomy" id="1048955"/>
    <lineage>
        <taxon>Eukaryota</taxon>
        <taxon>Fungi</taxon>
        <taxon>Dikarya</taxon>
        <taxon>Ascomycota</taxon>
        <taxon>Pezizomycotina</taxon>
        <taxon>Dothideomycetes</taxon>
        <taxon>Pleosporomycetidae</taxon>
        <taxon>Venturiales</taxon>
        <taxon>Cylindrosympodiaceae</taxon>
        <taxon>Tothia</taxon>
    </lineage>
</organism>
<keyword evidence="7" id="KW-0496">Mitochondrion</keyword>
<evidence type="ECO:0000256" key="4">
    <source>
        <dbReference type="ARBA" id="ARBA00022768"/>
    </source>
</evidence>
<dbReference type="GO" id="GO:0003924">
    <property type="term" value="F:GTPase activity"/>
    <property type="evidence" value="ECO:0007669"/>
    <property type="project" value="UniProtKB-UniRule"/>
</dbReference>
<reference evidence="11" key="1">
    <citation type="journal article" date="2020" name="Stud. Mycol.">
        <title>101 Dothideomycetes genomes: a test case for predicting lifestyles and emergence of pathogens.</title>
        <authorList>
            <person name="Haridas S."/>
            <person name="Albert R."/>
            <person name="Binder M."/>
            <person name="Bloem J."/>
            <person name="Labutti K."/>
            <person name="Salamov A."/>
            <person name="Andreopoulos B."/>
            <person name="Baker S."/>
            <person name="Barry K."/>
            <person name="Bills G."/>
            <person name="Bluhm B."/>
            <person name="Cannon C."/>
            <person name="Castanera R."/>
            <person name="Culley D."/>
            <person name="Daum C."/>
            <person name="Ezra D."/>
            <person name="Gonzalez J."/>
            <person name="Henrissat B."/>
            <person name="Kuo A."/>
            <person name="Liang C."/>
            <person name="Lipzen A."/>
            <person name="Lutzoni F."/>
            <person name="Magnuson J."/>
            <person name="Mondo S."/>
            <person name="Nolan M."/>
            <person name="Ohm R."/>
            <person name="Pangilinan J."/>
            <person name="Park H.-J."/>
            <person name="Ramirez L."/>
            <person name="Alfaro M."/>
            <person name="Sun H."/>
            <person name="Tritt A."/>
            <person name="Yoshinaga Y."/>
            <person name="Zwiers L.-H."/>
            <person name="Turgeon B."/>
            <person name="Goodwin S."/>
            <person name="Spatafora J."/>
            <person name="Crous P."/>
            <person name="Grigoriev I."/>
        </authorList>
    </citation>
    <scope>NUCLEOTIDE SEQUENCE</scope>
    <source>
        <strain evidence="11">CBS 130266</strain>
    </source>
</reference>
<comment type="caution">
    <text evidence="11">The sequence shown here is derived from an EMBL/GenBank/DDBJ whole genome shotgun (WGS) entry which is preliminary data.</text>
</comment>
<keyword evidence="3 9" id="KW-0547">Nucleotide-binding</keyword>
<comment type="function">
    <text evidence="9">This protein promotes the GTP-dependent binding of aminoacyl-tRNA to the A-site of ribosomes during protein biosynthesis.</text>
</comment>
<evidence type="ECO:0000313" key="11">
    <source>
        <dbReference type="EMBL" id="KAF2429792.1"/>
    </source>
</evidence>
<evidence type="ECO:0000256" key="7">
    <source>
        <dbReference type="ARBA" id="ARBA00023128"/>
    </source>
</evidence>
<dbReference type="SUPFAM" id="SSF52540">
    <property type="entry name" value="P-loop containing nucleoside triphosphate hydrolases"/>
    <property type="match status" value="1"/>
</dbReference>
<keyword evidence="4 9" id="KW-0251">Elongation factor</keyword>
<dbReference type="Pfam" id="PF03143">
    <property type="entry name" value="GTP_EFTU_D3"/>
    <property type="match status" value="1"/>
</dbReference>
<keyword evidence="8 9" id="KW-0342">GTP-binding</keyword>
<dbReference type="GO" id="GO:0005739">
    <property type="term" value="C:mitochondrion"/>
    <property type="evidence" value="ECO:0007669"/>
    <property type="project" value="UniProtKB-SubCell"/>
</dbReference>
<dbReference type="InterPro" id="IPR033720">
    <property type="entry name" value="EFTU_2"/>
</dbReference>
<dbReference type="InterPro" id="IPR000795">
    <property type="entry name" value="T_Tr_GTP-bd_dom"/>
</dbReference>
<evidence type="ECO:0000256" key="5">
    <source>
        <dbReference type="ARBA" id="ARBA00022917"/>
    </source>
</evidence>
<dbReference type="PRINTS" id="PR00315">
    <property type="entry name" value="ELONGATNFCT"/>
</dbReference>
<dbReference type="CDD" id="cd03697">
    <property type="entry name" value="EFTU_II"/>
    <property type="match status" value="1"/>
</dbReference>
<dbReference type="PANTHER" id="PTHR43721">
    <property type="entry name" value="ELONGATION FACTOR TU-RELATED"/>
    <property type="match status" value="1"/>
</dbReference>
<dbReference type="Pfam" id="PF03144">
    <property type="entry name" value="GTP_EFTU_D2"/>
    <property type="match status" value="1"/>
</dbReference>
<dbReference type="NCBIfam" id="TIGR00485">
    <property type="entry name" value="EF-Tu"/>
    <property type="match status" value="1"/>
</dbReference>
<dbReference type="InterPro" id="IPR050055">
    <property type="entry name" value="EF-Tu_GTPase"/>
</dbReference>
<dbReference type="NCBIfam" id="NF000766">
    <property type="entry name" value="PRK00049.1"/>
    <property type="match status" value="1"/>
</dbReference>
<comment type="subcellular location">
    <subcellularLocation>
        <location evidence="1">Mitochondrion</location>
    </subcellularLocation>
</comment>
<evidence type="ECO:0000256" key="6">
    <source>
        <dbReference type="ARBA" id="ARBA00022946"/>
    </source>
</evidence>
<dbReference type="NCBIfam" id="TIGR00231">
    <property type="entry name" value="small_GTP"/>
    <property type="match status" value="1"/>
</dbReference>
<dbReference type="OrthoDB" id="2067at2759"/>